<accession>A0ABR2Y1R7</accession>
<protein>
    <submittedName>
        <fullName evidence="2">Circumsporozoite protein</fullName>
    </submittedName>
</protein>
<dbReference type="EMBL" id="JARVKM010000009">
    <property type="protein sequence ID" value="KAK9779870.1"/>
    <property type="molecule type" value="Genomic_DNA"/>
</dbReference>
<proteinExistence type="predicted"/>
<dbReference type="Proteomes" id="UP001465668">
    <property type="component" value="Unassembled WGS sequence"/>
</dbReference>
<reference evidence="2 3" key="1">
    <citation type="submission" date="2024-02" db="EMBL/GenBank/DDBJ databases">
        <title>First draft genome assembly of two strains of Seiridium cardinale.</title>
        <authorList>
            <person name="Emiliani G."/>
            <person name="Scali E."/>
        </authorList>
    </citation>
    <scope>NUCLEOTIDE SEQUENCE [LARGE SCALE GENOMIC DNA]</scope>
    <source>
        <strain evidence="2 3">BM-138-000479</strain>
    </source>
</reference>
<keyword evidence="3" id="KW-1185">Reference proteome</keyword>
<evidence type="ECO:0000256" key="1">
    <source>
        <dbReference type="SAM" id="SignalP"/>
    </source>
</evidence>
<evidence type="ECO:0000313" key="3">
    <source>
        <dbReference type="Proteomes" id="UP001465668"/>
    </source>
</evidence>
<feature type="signal peptide" evidence="1">
    <location>
        <begin position="1"/>
        <end position="17"/>
    </location>
</feature>
<comment type="caution">
    <text evidence="2">The sequence shown here is derived from an EMBL/GenBank/DDBJ whole genome shotgun (WGS) entry which is preliminary data.</text>
</comment>
<gene>
    <name evidence="2" type="ORF">SCAR479_03477</name>
</gene>
<keyword evidence="1" id="KW-0732">Signal</keyword>
<sequence>MYAKTVVISALLAIAEARFGQEQTPVSFITALSNFGSSGEAATLAGSVPGVLLAAADPCAKLQLADKIVTTLGTDSAVISGAAQVVAAEQNFNPFVVSIPNICGDATLPATAELRGIVPLIDPAVTGSDTENANSASSLTTPFDATGLSVAEVMIAQGFSNFSVNGQDQSSGSTGSSASASDAATATTVASSAAAAATTIKCHKSSATASAAATTAASATTASADAAATSAAASAATGAGAVSDPVTGTFDGFQASSLGLDFGTCTPTVKFEESLDGRKAGEFTFQAQDPVVNKGQEEALNPNIIFNRICDQLVNVCGAADDAHTACTTAQASLGGGAKNASTADAWNTALGFAGTNINPDNAPQTGLVGHT</sequence>
<evidence type="ECO:0000313" key="2">
    <source>
        <dbReference type="EMBL" id="KAK9779870.1"/>
    </source>
</evidence>
<feature type="chain" id="PRO_5046145315" evidence="1">
    <location>
        <begin position="18"/>
        <end position="372"/>
    </location>
</feature>
<name>A0ABR2Y1R7_9PEZI</name>
<organism evidence="2 3">
    <name type="scientific">Seiridium cardinale</name>
    <dbReference type="NCBI Taxonomy" id="138064"/>
    <lineage>
        <taxon>Eukaryota</taxon>
        <taxon>Fungi</taxon>
        <taxon>Dikarya</taxon>
        <taxon>Ascomycota</taxon>
        <taxon>Pezizomycotina</taxon>
        <taxon>Sordariomycetes</taxon>
        <taxon>Xylariomycetidae</taxon>
        <taxon>Amphisphaeriales</taxon>
        <taxon>Sporocadaceae</taxon>
        <taxon>Seiridium</taxon>
    </lineage>
</organism>